<comment type="catalytic activity">
    <reaction evidence="10 11">
        <text>L-threonyl-[protein] + FAD = FMN-L-threonyl-[protein] + AMP + H(+)</text>
        <dbReference type="Rhea" id="RHEA:36847"/>
        <dbReference type="Rhea" id="RHEA-COMP:11060"/>
        <dbReference type="Rhea" id="RHEA-COMP:11061"/>
        <dbReference type="ChEBI" id="CHEBI:15378"/>
        <dbReference type="ChEBI" id="CHEBI:30013"/>
        <dbReference type="ChEBI" id="CHEBI:57692"/>
        <dbReference type="ChEBI" id="CHEBI:74257"/>
        <dbReference type="ChEBI" id="CHEBI:456215"/>
        <dbReference type="EC" id="2.7.1.180"/>
    </reaction>
</comment>
<keyword evidence="4 11" id="KW-0285">Flavoprotein</keyword>
<keyword evidence="8 11" id="KW-0460">Magnesium</keyword>
<feature type="transmembrane region" description="Helical" evidence="12">
    <location>
        <begin position="6"/>
        <end position="25"/>
    </location>
</feature>
<dbReference type="Proteomes" id="UP000767291">
    <property type="component" value="Unassembled WGS sequence"/>
</dbReference>
<gene>
    <name evidence="13" type="ORF">J2Z43_002625</name>
</gene>
<evidence type="ECO:0000256" key="10">
    <source>
        <dbReference type="ARBA" id="ARBA00048540"/>
    </source>
</evidence>
<protein>
    <recommendedName>
        <fullName evidence="3 11">FAD:protein FMN transferase</fullName>
        <ecNumber evidence="2 11">2.7.1.180</ecNumber>
    </recommendedName>
    <alternativeName>
        <fullName evidence="9 11">Flavin transferase</fullName>
    </alternativeName>
</protein>
<evidence type="ECO:0000313" key="13">
    <source>
        <dbReference type="EMBL" id="MBP1856177.1"/>
    </source>
</evidence>
<keyword evidence="6 11" id="KW-0479">Metal-binding</keyword>
<comment type="caution">
    <text evidence="13">The sequence shown here is derived from an EMBL/GenBank/DDBJ whole genome shotgun (WGS) entry which is preliminary data.</text>
</comment>
<evidence type="ECO:0000256" key="8">
    <source>
        <dbReference type="ARBA" id="ARBA00022842"/>
    </source>
</evidence>
<evidence type="ECO:0000313" key="14">
    <source>
        <dbReference type="Proteomes" id="UP000767291"/>
    </source>
</evidence>
<dbReference type="SUPFAM" id="SSF143631">
    <property type="entry name" value="ApbE-like"/>
    <property type="match status" value="1"/>
</dbReference>
<evidence type="ECO:0000256" key="3">
    <source>
        <dbReference type="ARBA" id="ARBA00016337"/>
    </source>
</evidence>
<evidence type="ECO:0000256" key="5">
    <source>
        <dbReference type="ARBA" id="ARBA00022679"/>
    </source>
</evidence>
<comment type="cofactor">
    <cofactor evidence="1">
        <name>Mg(2+)</name>
        <dbReference type="ChEBI" id="CHEBI:18420"/>
    </cofactor>
</comment>
<evidence type="ECO:0000256" key="12">
    <source>
        <dbReference type="SAM" id="Phobius"/>
    </source>
</evidence>
<dbReference type="InterPro" id="IPR024932">
    <property type="entry name" value="ApbE"/>
</dbReference>
<comment type="similarity">
    <text evidence="11">Belongs to the ApbE family.</text>
</comment>
<evidence type="ECO:0000256" key="2">
    <source>
        <dbReference type="ARBA" id="ARBA00011955"/>
    </source>
</evidence>
<keyword evidence="12" id="KW-0472">Membrane</keyword>
<dbReference type="RefSeq" id="WP_209457518.1">
    <property type="nucleotide sequence ID" value="NZ_BAAACS010000017.1"/>
</dbReference>
<evidence type="ECO:0000256" key="4">
    <source>
        <dbReference type="ARBA" id="ARBA00022630"/>
    </source>
</evidence>
<dbReference type="EC" id="2.7.1.180" evidence="2 11"/>
<evidence type="ECO:0000256" key="6">
    <source>
        <dbReference type="ARBA" id="ARBA00022723"/>
    </source>
</evidence>
<keyword evidence="12" id="KW-1133">Transmembrane helix</keyword>
<sequence length="348" mass="38616">MKNKKVTYLIILLTLGLILFSFYRVTNKPSEYSKTYFALGTVNEVKIYGVKKSKGENILDKCELILRDIENKMSAKISSSEVNKINDASGKSYVKVSDETFWVIKEAVQYAKISDGHFDPTIGPLSNLWDIGTNEARVPAKTEIDNLLPLISYKNVLLDDKNSSVKLSKTEMKLDLGGIAKGYAADEIAKYLRSEGVEKAIVNLGGNIYVIGTKKDESKFNIGLQDPNKEDGNSIGSVKAKDTSVVTSGIYERFIKKDGKLYHHILSPFDGYPYDNELSGVTIISNKSINCDALSTSVFGLGLERGLKLINNLDDVDAIFITKDKKIYLSNGAKNKFNLTNKDYTIVK</sequence>
<dbReference type="Pfam" id="PF02424">
    <property type="entry name" value="ApbE"/>
    <property type="match status" value="1"/>
</dbReference>
<keyword evidence="5 11" id="KW-0808">Transferase</keyword>
<name>A0ABS4EE03_9FIRM</name>
<keyword evidence="13" id="KW-0449">Lipoprotein</keyword>
<keyword evidence="14" id="KW-1185">Reference proteome</keyword>
<keyword evidence="12" id="KW-0812">Transmembrane</keyword>
<organism evidence="13 14">
    <name type="scientific">Metaclostridioides mangenotii</name>
    <dbReference type="NCBI Taxonomy" id="1540"/>
    <lineage>
        <taxon>Bacteria</taxon>
        <taxon>Bacillati</taxon>
        <taxon>Bacillota</taxon>
        <taxon>Clostridia</taxon>
        <taxon>Peptostreptococcales</taxon>
        <taxon>Peptostreptococcaceae</taxon>
        <taxon>Metaclostridioides</taxon>
    </lineage>
</organism>
<proteinExistence type="inferred from homology"/>
<evidence type="ECO:0000256" key="11">
    <source>
        <dbReference type="PIRNR" id="PIRNR006268"/>
    </source>
</evidence>
<dbReference type="PANTHER" id="PTHR30040">
    <property type="entry name" value="THIAMINE BIOSYNTHESIS LIPOPROTEIN APBE"/>
    <property type="match status" value="1"/>
</dbReference>
<reference evidence="13 14" key="1">
    <citation type="submission" date="2021-03" db="EMBL/GenBank/DDBJ databases">
        <title>Genomic Encyclopedia of Type Strains, Phase IV (KMG-IV): sequencing the most valuable type-strain genomes for metagenomic binning, comparative biology and taxonomic classification.</title>
        <authorList>
            <person name="Goeker M."/>
        </authorList>
    </citation>
    <scope>NUCLEOTIDE SEQUENCE [LARGE SCALE GENOMIC DNA]</scope>
    <source>
        <strain evidence="13 14">DSM 1289</strain>
    </source>
</reference>
<keyword evidence="7 11" id="KW-0274">FAD</keyword>
<dbReference type="PANTHER" id="PTHR30040:SF2">
    <property type="entry name" value="FAD:PROTEIN FMN TRANSFERASE"/>
    <property type="match status" value="1"/>
</dbReference>
<dbReference type="InterPro" id="IPR003374">
    <property type="entry name" value="ApbE-like_sf"/>
</dbReference>
<accession>A0ABS4EE03</accession>
<dbReference type="EMBL" id="JAGGJX010000007">
    <property type="protein sequence ID" value="MBP1856177.1"/>
    <property type="molecule type" value="Genomic_DNA"/>
</dbReference>
<evidence type="ECO:0000256" key="9">
    <source>
        <dbReference type="ARBA" id="ARBA00031306"/>
    </source>
</evidence>
<dbReference type="PIRSF" id="PIRSF006268">
    <property type="entry name" value="ApbE"/>
    <property type="match status" value="1"/>
</dbReference>
<dbReference type="Gene3D" id="3.10.520.10">
    <property type="entry name" value="ApbE-like domains"/>
    <property type="match status" value="1"/>
</dbReference>
<evidence type="ECO:0000256" key="7">
    <source>
        <dbReference type="ARBA" id="ARBA00022827"/>
    </source>
</evidence>
<evidence type="ECO:0000256" key="1">
    <source>
        <dbReference type="ARBA" id="ARBA00001946"/>
    </source>
</evidence>